<comment type="caution">
    <text evidence="2">The sequence shown here is derived from an EMBL/GenBank/DDBJ whole genome shotgun (WGS) entry which is preliminary data.</text>
</comment>
<dbReference type="RefSeq" id="WP_184808523.1">
    <property type="nucleotide sequence ID" value="NZ_JACHJQ010000001.1"/>
</dbReference>
<dbReference type="Proteomes" id="UP000520767">
    <property type="component" value="Unassembled WGS sequence"/>
</dbReference>
<name>A0A7W7VBQ9_9PSEU</name>
<feature type="chain" id="PRO_5038744519" description="Lipoprotein" evidence="1">
    <location>
        <begin position="24"/>
        <end position="145"/>
    </location>
</feature>
<dbReference type="PROSITE" id="PS51257">
    <property type="entry name" value="PROKAR_LIPOPROTEIN"/>
    <property type="match status" value="1"/>
</dbReference>
<protein>
    <recommendedName>
        <fullName evidence="4">Lipoprotein</fullName>
    </recommendedName>
</protein>
<organism evidence="2 3">
    <name type="scientific">Actinophytocola algeriensis</name>
    <dbReference type="NCBI Taxonomy" id="1768010"/>
    <lineage>
        <taxon>Bacteria</taxon>
        <taxon>Bacillati</taxon>
        <taxon>Actinomycetota</taxon>
        <taxon>Actinomycetes</taxon>
        <taxon>Pseudonocardiales</taxon>
        <taxon>Pseudonocardiaceae</taxon>
    </lineage>
</organism>
<reference evidence="2 3" key="1">
    <citation type="submission" date="2020-08" db="EMBL/GenBank/DDBJ databases">
        <title>Genomic Encyclopedia of Type Strains, Phase III (KMG-III): the genomes of soil and plant-associated and newly described type strains.</title>
        <authorList>
            <person name="Whitman W."/>
        </authorList>
    </citation>
    <scope>NUCLEOTIDE SEQUENCE [LARGE SCALE GENOMIC DNA]</scope>
    <source>
        <strain evidence="2 3">CECT 8960</strain>
    </source>
</reference>
<accession>A0A7W7VBQ9</accession>
<dbReference type="EMBL" id="JACHJQ010000001">
    <property type="protein sequence ID" value="MBB4904246.1"/>
    <property type="molecule type" value="Genomic_DNA"/>
</dbReference>
<sequence length="145" mass="15811">MVLTRTLLLAVVLLAACSVPGHPTPVARSTQVSFDPVSTVPHCADYVGTGPRPAEGHAALFVQPPDATTMYFAAELRFDDAGWVAEDVVLGEKTDVRHFTLHLYAVSGHFLAWLERLPPHYLINRLPTRLLDSLVAIRVNGPDTC</sequence>
<dbReference type="AlphaFoldDB" id="A0A7W7VBQ9"/>
<evidence type="ECO:0000313" key="2">
    <source>
        <dbReference type="EMBL" id="MBB4904246.1"/>
    </source>
</evidence>
<evidence type="ECO:0000313" key="3">
    <source>
        <dbReference type="Proteomes" id="UP000520767"/>
    </source>
</evidence>
<feature type="signal peptide" evidence="1">
    <location>
        <begin position="1"/>
        <end position="23"/>
    </location>
</feature>
<proteinExistence type="predicted"/>
<evidence type="ECO:0000256" key="1">
    <source>
        <dbReference type="SAM" id="SignalP"/>
    </source>
</evidence>
<evidence type="ECO:0008006" key="4">
    <source>
        <dbReference type="Google" id="ProtNLM"/>
    </source>
</evidence>
<keyword evidence="3" id="KW-1185">Reference proteome</keyword>
<keyword evidence="1" id="KW-0732">Signal</keyword>
<gene>
    <name evidence="2" type="ORF">FHR82_000456</name>
</gene>